<dbReference type="Proteomes" id="UP000075243">
    <property type="component" value="Chromosome 1"/>
</dbReference>
<dbReference type="OMA" id="HFICERI"/>
<protein>
    <submittedName>
        <fullName evidence="1">Retrovirus-related Pol polyprotein from transposon TNT 1-94</fullName>
    </submittedName>
</protein>
<reference evidence="1 2" key="1">
    <citation type="journal article" date="2012" name="Nat. Biotechnol.">
        <title>Draft genome sequence of pigeonpea (Cajanus cajan), an orphan legume crop of resource-poor farmers.</title>
        <authorList>
            <person name="Varshney R.K."/>
            <person name="Chen W."/>
            <person name="Li Y."/>
            <person name="Bharti A.K."/>
            <person name="Saxena R.K."/>
            <person name="Schlueter J.A."/>
            <person name="Donoghue M.T."/>
            <person name="Azam S."/>
            <person name="Fan G."/>
            <person name="Whaley A.M."/>
            <person name="Farmer A.D."/>
            <person name="Sheridan J."/>
            <person name="Iwata A."/>
            <person name="Tuteja R."/>
            <person name="Penmetsa R.V."/>
            <person name="Wu W."/>
            <person name="Upadhyaya H.D."/>
            <person name="Yang S.P."/>
            <person name="Shah T."/>
            <person name="Saxena K.B."/>
            <person name="Michael T."/>
            <person name="McCombie W.R."/>
            <person name="Yang B."/>
            <person name="Zhang G."/>
            <person name="Yang H."/>
            <person name="Wang J."/>
            <person name="Spillane C."/>
            <person name="Cook D.R."/>
            <person name="May G.D."/>
            <person name="Xu X."/>
            <person name="Jackson S.A."/>
        </authorList>
    </citation>
    <scope>NUCLEOTIDE SEQUENCE [LARGE SCALE GENOMIC DNA]</scope>
    <source>
        <strain evidence="2">cv. Asha</strain>
    </source>
</reference>
<evidence type="ECO:0000313" key="2">
    <source>
        <dbReference type="Proteomes" id="UP000075243"/>
    </source>
</evidence>
<dbReference type="PANTHER" id="PTHR11439">
    <property type="entry name" value="GAG-POL-RELATED RETROTRANSPOSON"/>
    <property type="match status" value="1"/>
</dbReference>
<accession>A0A151UCX9</accession>
<gene>
    <name evidence="1" type="ORF">KK1_021416</name>
</gene>
<name>A0A151UCX9_CAJCA</name>
<sequence>MANTKSASTPLSASAPLLKDSGDLLSSPTEYRALVGSLQYLSITRPDIAFSTNKLAQFMQHPRTAHWSALKRVLRYLAGSCDKGIFISATAPLTFHAYSDADWAGDKDDYISTTGYLLYLGSTPISWSSRKQRSIARSSTEAEYKALVDTASELLWVLSLFTELGHMPTANPVIYCDNLGATTLSANPVFHSRMKHIALAYHFVRENVQKGKFRVSFVSTDGQLADILTKPLLHPRFDSLLSKLRLSSRPSNLREDINYNN</sequence>
<dbReference type="AlphaFoldDB" id="A0A151UCX9"/>
<proteinExistence type="predicted"/>
<dbReference type="InterPro" id="IPR043502">
    <property type="entry name" value="DNA/RNA_pol_sf"/>
</dbReference>
<organism evidence="1 2">
    <name type="scientific">Cajanus cajan</name>
    <name type="common">Pigeon pea</name>
    <name type="synonym">Cajanus indicus</name>
    <dbReference type="NCBI Taxonomy" id="3821"/>
    <lineage>
        <taxon>Eukaryota</taxon>
        <taxon>Viridiplantae</taxon>
        <taxon>Streptophyta</taxon>
        <taxon>Embryophyta</taxon>
        <taxon>Tracheophyta</taxon>
        <taxon>Spermatophyta</taxon>
        <taxon>Magnoliopsida</taxon>
        <taxon>eudicotyledons</taxon>
        <taxon>Gunneridae</taxon>
        <taxon>Pentapetalae</taxon>
        <taxon>rosids</taxon>
        <taxon>fabids</taxon>
        <taxon>Fabales</taxon>
        <taxon>Fabaceae</taxon>
        <taxon>Papilionoideae</taxon>
        <taxon>50 kb inversion clade</taxon>
        <taxon>NPAAA clade</taxon>
        <taxon>indigoferoid/millettioid clade</taxon>
        <taxon>Phaseoleae</taxon>
        <taxon>Cajanus</taxon>
    </lineage>
</organism>
<dbReference type="CDD" id="cd09272">
    <property type="entry name" value="RNase_HI_RT_Ty1"/>
    <property type="match status" value="1"/>
</dbReference>
<evidence type="ECO:0000313" key="1">
    <source>
        <dbReference type="EMBL" id="KYP77144.1"/>
    </source>
</evidence>
<keyword evidence="2" id="KW-1185">Reference proteome</keyword>
<dbReference type="SUPFAM" id="SSF56672">
    <property type="entry name" value="DNA/RNA polymerases"/>
    <property type="match status" value="1"/>
</dbReference>
<dbReference type="EMBL" id="CM003603">
    <property type="protein sequence ID" value="KYP77144.1"/>
    <property type="molecule type" value="Genomic_DNA"/>
</dbReference>
<dbReference type="Gramene" id="C.cajan_20795.t">
    <property type="protein sequence ID" value="C.cajan_20795.t.cds1"/>
    <property type="gene ID" value="C.cajan_20795"/>
</dbReference>
<dbReference type="PANTHER" id="PTHR11439:SF463">
    <property type="entry name" value="REVERSE TRANSCRIPTASE TY1_COPIA-TYPE DOMAIN-CONTAINING PROTEIN"/>
    <property type="match status" value="1"/>
</dbReference>